<evidence type="ECO:0000256" key="6">
    <source>
        <dbReference type="ARBA" id="ARBA00022795"/>
    </source>
</evidence>
<dbReference type="GO" id="GO:0003774">
    <property type="term" value="F:cytoskeletal motor activity"/>
    <property type="evidence" value="ECO:0007669"/>
    <property type="project" value="InterPro"/>
</dbReference>
<evidence type="ECO:0000256" key="5">
    <source>
        <dbReference type="ARBA" id="ARBA00022490"/>
    </source>
</evidence>
<dbReference type="GO" id="GO:0009288">
    <property type="term" value="C:bacterial-type flagellum"/>
    <property type="evidence" value="ECO:0007669"/>
    <property type="project" value="InterPro"/>
</dbReference>
<keyword evidence="10" id="KW-0969">Cilium</keyword>
<reference evidence="10" key="1">
    <citation type="submission" date="2019-03" db="EMBL/GenBank/DDBJ databases">
        <authorList>
            <person name="Danneels B."/>
        </authorList>
    </citation>
    <scope>NUCLEOTIDE SEQUENCE</scope>
</reference>
<evidence type="ECO:0000259" key="9">
    <source>
        <dbReference type="Pfam" id="PF02108"/>
    </source>
</evidence>
<dbReference type="GO" id="GO:0005829">
    <property type="term" value="C:cytosol"/>
    <property type="evidence" value="ECO:0007669"/>
    <property type="project" value="TreeGrafter"/>
</dbReference>
<dbReference type="InterPro" id="IPR000563">
    <property type="entry name" value="Flag_FliH"/>
</dbReference>
<dbReference type="AlphaFoldDB" id="A0A484NY30"/>
<protein>
    <submittedName>
        <fullName evidence="10">Flagellar assembly protein FliH</fullName>
    </submittedName>
</protein>
<evidence type="ECO:0000256" key="1">
    <source>
        <dbReference type="ARBA" id="ARBA00003041"/>
    </source>
</evidence>
<evidence type="ECO:0000256" key="7">
    <source>
        <dbReference type="ARBA" id="ARBA00022927"/>
    </source>
</evidence>
<keyword evidence="6" id="KW-1005">Bacterial flagellum biogenesis</keyword>
<feature type="domain" description="Flagellar assembly protein FliH/Type III secretion system HrpE" evidence="9">
    <location>
        <begin position="106"/>
        <end position="232"/>
    </location>
</feature>
<dbReference type="NCBIfam" id="NF004270">
    <property type="entry name" value="PRK05687.2-1"/>
    <property type="match status" value="1"/>
</dbReference>
<keyword evidence="5" id="KW-0963">Cytoplasm</keyword>
<dbReference type="Pfam" id="PF02108">
    <property type="entry name" value="FliH"/>
    <property type="match status" value="1"/>
</dbReference>
<keyword evidence="10" id="KW-0282">Flagellum</keyword>
<proteinExistence type="inferred from homology"/>
<keyword evidence="8" id="KW-1006">Bacterial flagellum protein export</keyword>
<dbReference type="PRINTS" id="PR01003">
    <property type="entry name" value="FLGFLIH"/>
</dbReference>
<accession>A0A484NY30</accession>
<evidence type="ECO:0000256" key="8">
    <source>
        <dbReference type="ARBA" id="ARBA00023225"/>
    </source>
</evidence>
<dbReference type="GO" id="GO:0015031">
    <property type="term" value="P:protein transport"/>
    <property type="evidence" value="ECO:0007669"/>
    <property type="project" value="UniProtKB-KW"/>
</dbReference>
<gene>
    <name evidence="10" type="ORF">AMP9_2037</name>
</gene>
<dbReference type="InterPro" id="IPR018035">
    <property type="entry name" value="Flagellar_FliH/T3SS_HrpE"/>
</dbReference>
<dbReference type="PANTHER" id="PTHR34982:SF1">
    <property type="entry name" value="FLAGELLAR ASSEMBLY PROTEIN FLIH"/>
    <property type="match status" value="1"/>
</dbReference>
<evidence type="ECO:0000256" key="3">
    <source>
        <dbReference type="ARBA" id="ARBA00006602"/>
    </source>
</evidence>
<name>A0A484NY30_9ZZZZ</name>
<evidence type="ECO:0000313" key="10">
    <source>
        <dbReference type="EMBL" id="VFR17751.1"/>
    </source>
</evidence>
<dbReference type="PANTHER" id="PTHR34982">
    <property type="entry name" value="YOP PROTEINS TRANSLOCATION PROTEIN L"/>
    <property type="match status" value="1"/>
</dbReference>
<comment type="function">
    <text evidence="1">Needed for flagellar regrowth and assembly.</text>
</comment>
<dbReference type="GO" id="GO:0071973">
    <property type="term" value="P:bacterial-type flagellum-dependent cell motility"/>
    <property type="evidence" value="ECO:0007669"/>
    <property type="project" value="InterPro"/>
</dbReference>
<keyword evidence="7" id="KW-0653">Protein transport</keyword>
<evidence type="ECO:0000256" key="2">
    <source>
        <dbReference type="ARBA" id="ARBA00004496"/>
    </source>
</evidence>
<keyword evidence="10" id="KW-0966">Cell projection</keyword>
<dbReference type="EMBL" id="CAADHY010000011">
    <property type="protein sequence ID" value="VFR17751.1"/>
    <property type="molecule type" value="Genomic_DNA"/>
</dbReference>
<comment type="similarity">
    <text evidence="3">Belongs to the FliH family.</text>
</comment>
<dbReference type="InterPro" id="IPR051472">
    <property type="entry name" value="T3SS_Stator/FliH"/>
</dbReference>
<keyword evidence="4" id="KW-0813">Transport</keyword>
<comment type="subcellular location">
    <subcellularLocation>
        <location evidence="2">Cytoplasm</location>
    </subcellularLocation>
</comment>
<sequence>MSDAPYAGLGVRTPARPWRRWQMEAFDQPQHELTPEESAAATARRVAELSARHEAACKAGYEEGKEIGRKEGHAEGLEAGRAEGQAAGQATGYEAGLADGRAAAQAEAQRLNALVQATADSLSRVEAEMGQALLTLALDIARQVVRTTLAEQPDTVLAAVREVLHADHGDAAPLRLWVHPADQAMIRQHLSDELAAGKWSLWTDETLTPGGCRAETAYGTIDATLETRWRRVAASLGKSQEWSPEP</sequence>
<dbReference type="GO" id="GO:0044781">
    <property type="term" value="P:bacterial-type flagellum organization"/>
    <property type="evidence" value="ECO:0007669"/>
    <property type="project" value="UniProtKB-KW"/>
</dbReference>
<evidence type="ECO:0000256" key="4">
    <source>
        <dbReference type="ARBA" id="ARBA00022448"/>
    </source>
</evidence>
<organism evidence="10">
    <name type="scientific">plant metagenome</name>
    <dbReference type="NCBI Taxonomy" id="1297885"/>
    <lineage>
        <taxon>unclassified sequences</taxon>
        <taxon>metagenomes</taxon>
        <taxon>organismal metagenomes</taxon>
    </lineage>
</organism>